<evidence type="ECO:0000313" key="12">
    <source>
        <dbReference type="EMBL" id="CAD8933542.1"/>
    </source>
</evidence>
<evidence type="ECO:0000256" key="5">
    <source>
        <dbReference type="ARBA" id="ARBA00022753"/>
    </source>
</evidence>
<keyword evidence="8" id="KW-0770">Synapse</keyword>
<dbReference type="InterPro" id="IPR027469">
    <property type="entry name" value="Cation_efflux_TMD_sf"/>
</dbReference>
<name>A0A7S1D2F2_CYCTE</name>
<evidence type="ECO:0000256" key="11">
    <source>
        <dbReference type="SAM" id="Phobius"/>
    </source>
</evidence>
<dbReference type="PANTHER" id="PTHR31937">
    <property type="entry name" value="TRANSMEMBRANE PROTEIN 163"/>
    <property type="match status" value="1"/>
</dbReference>
<dbReference type="Gene3D" id="1.20.1510.10">
    <property type="entry name" value="Cation efflux protein transmembrane domain"/>
    <property type="match status" value="1"/>
</dbReference>
<evidence type="ECO:0000256" key="1">
    <source>
        <dbReference type="ARBA" id="ARBA00004146"/>
    </source>
</evidence>
<evidence type="ECO:0000256" key="6">
    <source>
        <dbReference type="ARBA" id="ARBA00022833"/>
    </source>
</evidence>
<feature type="transmembrane region" description="Helical" evidence="11">
    <location>
        <begin position="174"/>
        <end position="193"/>
    </location>
</feature>
<sequence length="280" mass="30415">MTGTIRYTCIGVVEKKYTTMPAWWSNPSTKHAYVLAWVSVIITIIAAAAGIAVYEVTGSALILCYGLENMVDFLSSVVVLWRFFCPDLSPEVEAKLMAREKRASISISVILGLLGVGIITTAVDDFTKGMEDFSQLSALLGISLSSILVFGLLSLVKFHYSILLKSASLHKDGICSLIGTILSIALFINTLIIRRVPEAWWIDPAVALGCGVASLAIGVHALFYASCVQKIPICSYRWWMFSQGDGTDEINGRELDEKDVAVTKVNPPVDTVANETSEVV</sequence>
<feature type="transmembrane region" description="Helical" evidence="11">
    <location>
        <begin position="32"/>
        <end position="54"/>
    </location>
</feature>
<keyword evidence="6" id="KW-0862">Zinc</keyword>
<dbReference type="EMBL" id="HBFW01007018">
    <property type="protein sequence ID" value="CAD8933542.1"/>
    <property type="molecule type" value="Transcribed_RNA"/>
</dbReference>
<evidence type="ECO:0000256" key="4">
    <source>
        <dbReference type="ARBA" id="ARBA00022692"/>
    </source>
</evidence>
<organism evidence="12">
    <name type="scientific">Cyclophora tenuis</name>
    <name type="common">Marine diatom</name>
    <dbReference type="NCBI Taxonomy" id="216820"/>
    <lineage>
        <taxon>Eukaryota</taxon>
        <taxon>Sar</taxon>
        <taxon>Stramenopiles</taxon>
        <taxon>Ochrophyta</taxon>
        <taxon>Bacillariophyta</taxon>
        <taxon>Fragilariophyceae</taxon>
        <taxon>Fragilariophycidae</taxon>
        <taxon>Cyclophorales</taxon>
        <taxon>Cyclophoraceae</taxon>
        <taxon>Cyclophora</taxon>
    </lineage>
</organism>
<gene>
    <name evidence="12" type="ORF">CTEN0397_LOCUS4571</name>
</gene>
<evidence type="ECO:0000256" key="10">
    <source>
        <dbReference type="ARBA" id="ARBA00023329"/>
    </source>
</evidence>
<comment type="similarity">
    <text evidence="3">Belongs to the TMEM163 family.</text>
</comment>
<keyword evidence="10" id="KW-0968">Cytoplasmic vesicle</keyword>
<feature type="transmembrane region" description="Helical" evidence="11">
    <location>
        <begin position="205"/>
        <end position="227"/>
    </location>
</feature>
<keyword evidence="7 11" id="KW-1133">Transmembrane helix</keyword>
<keyword evidence="5" id="KW-0967">Endosome</keyword>
<feature type="transmembrane region" description="Helical" evidence="11">
    <location>
        <begin position="105"/>
        <end position="123"/>
    </location>
</feature>
<proteinExistence type="inferred from homology"/>
<accession>A0A7S1D2F2</accession>
<protein>
    <recommendedName>
        <fullName evidence="13">Transmembrane protein 163</fullName>
    </recommendedName>
</protein>
<evidence type="ECO:0008006" key="13">
    <source>
        <dbReference type="Google" id="ProtNLM"/>
    </source>
</evidence>
<comment type="subcellular location">
    <subcellularLocation>
        <location evidence="2">Cytoplasmic vesicle</location>
        <location evidence="2">Secretory vesicle</location>
        <location evidence="2">Synaptic vesicle membrane</location>
        <topology evidence="2">Multi-pass membrane protein</topology>
    </subcellularLocation>
    <subcellularLocation>
        <location evidence="1">Early endosome membrane</location>
    </subcellularLocation>
</comment>
<dbReference type="SUPFAM" id="SSF161111">
    <property type="entry name" value="Cation efflux protein transmembrane domain-like"/>
    <property type="match status" value="1"/>
</dbReference>
<dbReference type="GO" id="GO:0031901">
    <property type="term" value="C:early endosome membrane"/>
    <property type="evidence" value="ECO:0007669"/>
    <property type="project" value="UniProtKB-SubCell"/>
</dbReference>
<evidence type="ECO:0000256" key="3">
    <source>
        <dbReference type="ARBA" id="ARBA00008731"/>
    </source>
</evidence>
<feature type="transmembrane region" description="Helical" evidence="11">
    <location>
        <begin position="60"/>
        <end position="84"/>
    </location>
</feature>
<keyword evidence="9 11" id="KW-0472">Membrane</keyword>
<evidence type="ECO:0000256" key="7">
    <source>
        <dbReference type="ARBA" id="ARBA00022989"/>
    </source>
</evidence>
<evidence type="ECO:0000256" key="8">
    <source>
        <dbReference type="ARBA" id="ARBA00023018"/>
    </source>
</evidence>
<dbReference type="InterPro" id="IPR026765">
    <property type="entry name" value="Tmem163"/>
</dbReference>
<reference evidence="12" key="1">
    <citation type="submission" date="2021-01" db="EMBL/GenBank/DDBJ databases">
        <authorList>
            <person name="Corre E."/>
            <person name="Pelletier E."/>
            <person name="Niang G."/>
            <person name="Scheremetjew M."/>
            <person name="Finn R."/>
            <person name="Kale V."/>
            <person name="Holt S."/>
            <person name="Cochrane G."/>
            <person name="Meng A."/>
            <person name="Brown T."/>
            <person name="Cohen L."/>
        </authorList>
    </citation>
    <scope>NUCLEOTIDE SEQUENCE</scope>
    <source>
        <strain evidence="12">ECT3854</strain>
    </source>
</reference>
<feature type="transmembrane region" description="Helical" evidence="11">
    <location>
        <begin position="135"/>
        <end position="153"/>
    </location>
</feature>
<dbReference type="PANTHER" id="PTHR31937:SF2">
    <property type="entry name" value="TRANSMEMBRANE PROTEIN 163"/>
    <property type="match status" value="1"/>
</dbReference>
<evidence type="ECO:0000256" key="9">
    <source>
        <dbReference type="ARBA" id="ARBA00023136"/>
    </source>
</evidence>
<keyword evidence="4 11" id="KW-0812">Transmembrane</keyword>
<evidence type="ECO:0000256" key="2">
    <source>
        <dbReference type="ARBA" id="ARBA00004644"/>
    </source>
</evidence>
<dbReference type="AlphaFoldDB" id="A0A7S1D2F2"/>